<dbReference type="EMBL" id="JAKOGI010000958">
    <property type="protein sequence ID" value="KAJ8428909.1"/>
    <property type="molecule type" value="Genomic_DNA"/>
</dbReference>
<reference evidence="2" key="1">
    <citation type="submission" date="2022-04" db="EMBL/GenBank/DDBJ databases">
        <title>Carnegiea gigantea Genome sequencing and assembly v2.</title>
        <authorList>
            <person name="Copetti D."/>
            <person name="Sanderson M.J."/>
            <person name="Burquez A."/>
            <person name="Wojciechowski M.F."/>
        </authorList>
    </citation>
    <scope>NUCLEOTIDE SEQUENCE</scope>
    <source>
        <strain evidence="2">SGP5-SGP5p</strain>
        <tissue evidence="2">Aerial part</tissue>
    </source>
</reference>
<name>A0A9Q1Q4R7_9CARY</name>
<keyword evidence="3" id="KW-1185">Reference proteome</keyword>
<feature type="region of interest" description="Disordered" evidence="1">
    <location>
        <begin position="268"/>
        <end position="290"/>
    </location>
</feature>
<evidence type="ECO:0000256" key="1">
    <source>
        <dbReference type="SAM" id="MobiDB-lite"/>
    </source>
</evidence>
<dbReference type="Proteomes" id="UP001153076">
    <property type="component" value="Unassembled WGS sequence"/>
</dbReference>
<feature type="compositionally biased region" description="Basic residues" evidence="1">
    <location>
        <begin position="279"/>
        <end position="290"/>
    </location>
</feature>
<evidence type="ECO:0000313" key="3">
    <source>
        <dbReference type="Proteomes" id="UP001153076"/>
    </source>
</evidence>
<sequence>MYGGEGRNGGGGIDENGEGVTWSDMLEEKLWYCLKYDRVMLVAAEGDSDIKVIFKGNDEHGYMYVIGNSSPVRRAQERGAVCEGRVRDCSEGKQIARSGRKCDDGVEVGEEGGNNQVGVKHNCRSLGCEGGELSASRLRLGGDTIEMLEDDEISVASEDAGDEEATNEDDAGTMQVQCRVNQQPSSSYEVGAIDLHLQAVADALPSMLSCSGCDNKGQPDYVHPIYKIATQKVINKQPVHLMKTHDMGIVDRKTGLVVGGEELDEDYNQCILPPNNGRHAGRPPSKRRES</sequence>
<proteinExistence type="predicted"/>
<protein>
    <submittedName>
        <fullName evidence="2">Uncharacterized protein</fullName>
    </submittedName>
</protein>
<comment type="caution">
    <text evidence="2">The sequence shown here is derived from an EMBL/GenBank/DDBJ whole genome shotgun (WGS) entry which is preliminary data.</text>
</comment>
<organism evidence="2 3">
    <name type="scientific">Carnegiea gigantea</name>
    <dbReference type="NCBI Taxonomy" id="171969"/>
    <lineage>
        <taxon>Eukaryota</taxon>
        <taxon>Viridiplantae</taxon>
        <taxon>Streptophyta</taxon>
        <taxon>Embryophyta</taxon>
        <taxon>Tracheophyta</taxon>
        <taxon>Spermatophyta</taxon>
        <taxon>Magnoliopsida</taxon>
        <taxon>eudicotyledons</taxon>
        <taxon>Gunneridae</taxon>
        <taxon>Pentapetalae</taxon>
        <taxon>Caryophyllales</taxon>
        <taxon>Cactineae</taxon>
        <taxon>Cactaceae</taxon>
        <taxon>Cactoideae</taxon>
        <taxon>Echinocereeae</taxon>
        <taxon>Carnegiea</taxon>
    </lineage>
</organism>
<dbReference type="AlphaFoldDB" id="A0A9Q1Q4R7"/>
<dbReference type="OrthoDB" id="1938144at2759"/>
<accession>A0A9Q1Q4R7</accession>
<evidence type="ECO:0000313" key="2">
    <source>
        <dbReference type="EMBL" id="KAJ8428909.1"/>
    </source>
</evidence>
<gene>
    <name evidence="2" type="ORF">Cgig2_011651</name>
</gene>